<keyword evidence="2 11" id="KW-0813">Transport</keyword>
<evidence type="ECO:0000256" key="7">
    <source>
        <dbReference type="ARBA" id="ARBA00023065"/>
    </source>
</evidence>
<dbReference type="PROSITE" id="PS52016">
    <property type="entry name" value="TONB_DEPENDENT_REC_3"/>
    <property type="match status" value="1"/>
</dbReference>
<dbReference type="PANTHER" id="PTHR32552">
    <property type="entry name" value="FERRICHROME IRON RECEPTOR-RELATED"/>
    <property type="match status" value="1"/>
</dbReference>
<keyword evidence="3 11" id="KW-1134">Transmembrane beta strand</keyword>
<keyword evidence="16" id="KW-0675">Receptor</keyword>
<evidence type="ECO:0000256" key="13">
    <source>
        <dbReference type="SAM" id="SignalP"/>
    </source>
</evidence>
<dbReference type="PANTHER" id="PTHR32552:SF81">
    <property type="entry name" value="TONB-DEPENDENT OUTER MEMBRANE RECEPTOR"/>
    <property type="match status" value="1"/>
</dbReference>
<evidence type="ECO:0000259" key="15">
    <source>
        <dbReference type="Pfam" id="PF07715"/>
    </source>
</evidence>
<keyword evidence="17" id="KW-1185">Reference proteome</keyword>
<keyword evidence="13" id="KW-0732">Signal</keyword>
<evidence type="ECO:0000313" key="17">
    <source>
        <dbReference type="Proteomes" id="UP000058599"/>
    </source>
</evidence>
<evidence type="ECO:0000313" key="16">
    <source>
        <dbReference type="EMBL" id="AMG73583.1"/>
    </source>
</evidence>
<evidence type="ECO:0000256" key="5">
    <source>
        <dbReference type="ARBA" id="ARBA00022692"/>
    </source>
</evidence>
<keyword evidence="9 11" id="KW-0472">Membrane</keyword>
<evidence type="ECO:0000259" key="14">
    <source>
        <dbReference type="Pfam" id="PF00593"/>
    </source>
</evidence>
<dbReference type="RefSeq" id="WP_067181589.1">
    <property type="nucleotide sequence ID" value="NZ_CP012199.1"/>
</dbReference>
<dbReference type="InterPro" id="IPR000531">
    <property type="entry name" value="Beta-barrel_TonB"/>
</dbReference>
<feature type="domain" description="TonB-dependent receptor-like beta-barrel" evidence="14">
    <location>
        <begin position="292"/>
        <end position="769"/>
    </location>
</feature>
<evidence type="ECO:0000256" key="8">
    <source>
        <dbReference type="ARBA" id="ARBA00023077"/>
    </source>
</evidence>
<keyword evidence="4" id="KW-0410">Iron transport</keyword>
<dbReference type="SUPFAM" id="SSF56935">
    <property type="entry name" value="Porins"/>
    <property type="match status" value="1"/>
</dbReference>
<evidence type="ECO:0000256" key="10">
    <source>
        <dbReference type="ARBA" id="ARBA00023237"/>
    </source>
</evidence>
<comment type="similarity">
    <text evidence="11 12">Belongs to the TonB-dependent receptor family.</text>
</comment>
<evidence type="ECO:0000256" key="11">
    <source>
        <dbReference type="PROSITE-ProRule" id="PRU01360"/>
    </source>
</evidence>
<dbReference type="Gene3D" id="2.40.170.20">
    <property type="entry name" value="TonB-dependent receptor, beta-barrel domain"/>
    <property type="match status" value="1"/>
</dbReference>
<organism evidence="16 17">
    <name type="scientific">Sphingopyxis granuli</name>
    <dbReference type="NCBI Taxonomy" id="267128"/>
    <lineage>
        <taxon>Bacteria</taxon>
        <taxon>Pseudomonadati</taxon>
        <taxon>Pseudomonadota</taxon>
        <taxon>Alphaproteobacteria</taxon>
        <taxon>Sphingomonadales</taxon>
        <taxon>Sphingomonadaceae</taxon>
        <taxon>Sphingopyxis</taxon>
    </lineage>
</organism>
<keyword evidence="10 11" id="KW-0998">Cell outer membrane</keyword>
<dbReference type="KEGG" id="sgi:SGRAN_1190"/>
<name>A0AA86L2N4_9SPHN</name>
<feature type="signal peptide" evidence="13">
    <location>
        <begin position="1"/>
        <end position="30"/>
    </location>
</feature>
<accession>A0AA86L2N4</accession>
<gene>
    <name evidence="16" type="ORF">SGRAN_1190</name>
</gene>
<keyword evidence="6" id="KW-0408">Iron</keyword>
<feature type="chain" id="PRO_5041642065" evidence="13">
    <location>
        <begin position="31"/>
        <end position="804"/>
    </location>
</feature>
<dbReference type="InterPro" id="IPR012910">
    <property type="entry name" value="Plug_dom"/>
</dbReference>
<comment type="subcellular location">
    <subcellularLocation>
        <location evidence="1 11">Cell outer membrane</location>
        <topology evidence="1 11">Multi-pass membrane protein</topology>
    </subcellularLocation>
</comment>
<protein>
    <submittedName>
        <fullName evidence="16">TonB-dependent receptor-like protein</fullName>
    </submittedName>
</protein>
<evidence type="ECO:0000256" key="6">
    <source>
        <dbReference type="ARBA" id="ARBA00023004"/>
    </source>
</evidence>
<evidence type="ECO:0000256" key="2">
    <source>
        <dbReference type="ARBA" id="ARBA00022448"/>
    </source>
</evidence>
<keyword evidence="7" id="KW-0406">Ion transport</keyword>
<dbReference type="InterPro" id="IPR036942">
    <property type="entry name" value="Beta-barrel_TonB_sf"/>
</dbReference>
<sequence length="804" mass="87141">MNTRFSGWSRAAAVSLVAIAAMSAGDAAHAQDAAAQKESASGGAPGVGEIIVTAQRREESVNKVPISITALSGDQLRDMNIRDVADLTRVVPGFTEAKSAGGTPIYTIRGIGFNTDSMSATSPVGIYVDVVAYAYPYMSTNILFDMERVEVLKGPQGTLYGRNTTGGLVNFVPAKPSDTFEAGVAVEAGNFLAYDATAYVTGPLAEGLSARLALRVNGRADEWQRSVTRDDELGKAAQQAGRAILAWNGGGVKLTLTGSFWRDRSDTQAPQAIAYDPQQPAFGNPLGSASVITGKSNRAADWTPLDYPGPFANGYERPPYRVSANFQAVSGRAEFDLDDNHQFISLTGFNHVDREQMTDKGGTQLETAGRYAIGKINSFSQEFRITGQDGPATWLVGAYYGVDKVQDELVGFDTDMSIIGLLRSVAASVPSSYTPDEIADGFRAYRALIAIRDKTFGVFGNVDLELSDQFKLIVGARYTKEKQRFEGCSADFMGNTAPIWNTALAAITGTNVNLQPDQCLTYKDDFSGSSGLVTIPLNEDNFSFKGTLNWTPQPGTLFYASFSRGYKAGAFPFSSANVEQQLLPAKQEEVLAYEVGTKLSLADRKLQLNMAGYYYDYRDKQLSARVFDPVFGTLQRLVNIPKSVVYGFEADLTGRVAEGLTFRLSGNYLHTEVKDFTAFTLAGTPANFDGEAFQLSPKWMGTASVDYETPVSDALGAGFSVGVNYQSGSKGQLESNPLLAINARALVDASIFLFGNDSDWKVSLWGKNLLDKYYWTNTDSEQDSYIRFTGMPRTFGISFSTKFR</sequence>
<keyword evidence="5 11" id="KW-0812">Transmembrane</keyword>
<feature type="domain" description="TonB-dependent receptor plug" evidence="15">
    <location>
        <begin position="61"/>
        <end position="167"/>
    </location>
</feature>
<dbReference type="InterPro" id="IPR039426">
    <property type="entry name" value="TonB-dep_rcpt-like"/>
</dbReference>
<evidence type="ECO:0000256" key="12">
    <source>
        <dbReference type="RuleBase" id="RU003357"/>
    </source>
</evidence>
<keyword evidence="8 12" id="KW-0798">TonB box</keyword>
<evidence type="ECO:0000256" key="9">
    <source>
        <dbReference type="ARBA" id="ARBA00023136"/>
    </source>
</evidence>
<evidence type="ECO:0000256" key="1">
    <source>
        <dbReference type="ARBA" id="ARBA00004571"/>
    </source>
</evidence>
<evidence type="ECO:0000256" key="3">
    <source>
        <dbReference type="ARBA" id="ARBA00022452"/>
    </source>
</evidence>
<dbReference type="Pfam" id="PF00593">
    <property type="entry name" value="TonB_dep_Rec_b-barrel"/>
    <property type="match status" value="1"/>
</dbReference>
<dbReference type="GO" id="GO:0009279">
    <property type="term" value="C:cell outer membrane"/>
    <property type="evidence" value="ECO:0007669"/>
    <property type="project" value="UniProtKB-SubCell"/>
</dbReference>
<proteinExistence type="inferred from homology"/>
<reference evidence="16 17" key="1">
    <citation type="journal article" date="2016" name="BMC Genomics">
        <title>Genomic analysis of the nitrate-respiring Sphingopyxis granuli (formerly Sphingomonas macrogoltabida) strain TFA.</title>
        <authorList>
            <person name="Garcia-Romero I."/>
            <person name="Perez-Pulido A.J."/>
            <person name="Gonzalez-Flores Y.E."/>
            <person name="Reyes-Ramirez F."/>
            <person name="Santero E."/>
            <person name="Floriano B."/>
        </authorList>
    </citation>
    <scope>NUCLEOTIDE SEQUENCE [LARGE SCALE GENOMIC DNA]</scope>
    <source>
        <strain evidence="16 17">TFA</strain>
    </source>
</reference>
<dbReference type="Pfam" id="PF07715">
    <property type="entry name" value="Plug"/>
    <property type="match status" value="1"/>
</dbReference>
<dbReference type="Proteomes" id="UP000058599">
    <property type="component" value="Chromosome"/>
</dbReference>
<dbReference type="AlphaFoldDB" id="A0AA86L2N4"/>
<dbReference type="EMBL" id="CP012199">
    <property type="protein sequence ID" value="AMG73583.1"/>
    <property type="molecule type" value="Genomic_DNA"/>
</dbReference>
<evidence type="ECO:0000256" key="4">
    <source>
        <dbReference type="ARBA" id="ARBA00022496"/>
    </source>
</evidence>
<dbReference type="GO" id="GO:0006826">
    <property type="term" value="P:iron ion transport"/>
    <property type="evidence" value="ECO:0007669"/>
    <property type="project" value="UniProtKB-KW"/>
</dbReference>